<accession>A0A3G2K9H8</accession>
<organism evidence="1 2">
    <name type="scientific">Dickeya phage Kamild</name>
    <dbReference type="NCBI Taxonomy" id="2320190"/>
    <lineage>
        <taxon>Viruses</taxon>
        <taxon>Duplodnaviria</taxon>
        <taxon>Heunggongvirae</taxon>
        <taxon>Uroviricota</taxon>
        <taxon>Caudoviricetes</taxon>
        <taxon>Pantevenvirales</taxon>
        <taxon>Ackermannviridae</taxon>
        <taxon>Aglimvirinae</taxon>
        <taxon>Limestonevirus</taxon>
        <taxon>Limestonevirus limestone</taxon>
    </lineage>
</organism>
<reference evidence="2" key="1">
    <citation type="submission" date="2018-08" db="EMBL/GenBank/DDBJ databases">
        <title>SRE bacteriophages.</title>
        <authorList>
            <person name="Carstens A.B."/>
            <person name="Djurhuus A.M."/>
            <person name="Kot W."/>
            <person name="Hansen L.H."/>
        </authorList>
    </citation>
    <scope>NUCLEOTIDE SEQUENCE [LARGE SCALE GENOMIC DNA]</scope>
</reference>
<evidence type="ECO:0000313" key="1">
    <source>
        <dbReference type="EMBL" id="AYN55634.1"/>
    </source>
</evidence>
<protein>
    <submittedName>
        <fullName evidence="1">Uncharacterized protein</fullName>
    </submittedName>
</protein>
<name>A0A3G2K9H8_9CAUD</name>
<sequence>MKMRGFCFSEIGKELSIQYPDPNTDFFIFLSDYAKKENATHIAMRHDDYKFCRLGVKDLLRAGLNVIIVDPCYSPIDDEEVLPVFVHRNIDTLDKHFPDCVVIGELVSYFHHGRKLDQIKSYFHEGVGQYKMNALSSGWRVLSTAGGTDYIKMRVYEYVVERDYELEKGNAKRNRH</sequence>
<dbReference type="Proteomes" id="UP000280721">
    <property type="component" value="Segment"/>
</dbReference>
<dbReference type="EMBL" id="MH807812">
    <property type="protein sequence ID" value="AYN55634.1"/>
    <property type="molecule type" value="Genomic_DNA"/>
</dbReference>
<evidence type="ECO:0000313" key="2">
    <source>
        <dbReference type="Proteomes" id="UP000280721"/>
    </source>
</evidence>
<proteinExistence type="predicted"/>